<protein>
    <submittedName>
        <fullName evidence="1">Uncharacterized protein</fullName>
    </submittedName>
</protein>
<dbReference type="EMBL" id="JACMSC010000014">
    <property type="protein sequence ID" value="KAG6490819.1"/>
    <property type="molecule type" value="Genomic_DNA"/>
</dbReference>
<evidence type="ECO:0000313" key="1">
    <source>
        <dbReference type="EMBL" id="KAG6490819.1"/>
    </source>
</evidence>
<comment type="caution">
    <text evidence="1">The sequence shown here is derived from an EMBL/GenBank/DDBJ whole genome shotgun (WGS) entry which is preliminary data.</text>
</comment>
<gene>
    <name evidence="1" type="ORF">ZIOFF_052134</name>
</gene>
<dbReference type="PANTHER" id="PTHR33738">
    <property type="entry name" value="EMB|CAB82975.1"/>
    <property type="match status" value="1"/>
</dbReference>
<organism evidence="1 2">
    <name type="scientific">Zingiber officinale</name>
    <name type="common">Ginger</name>
    <name type="synonym">Amomum zingiber</name>
    <dbReference type="NCBI Taxonomy" id="94328"/>
    <lineage>
        <taxon>Eukaryota</taxon>
        <taxon>Viridiplantae</taxon>
        <taxon>Streptophyta</taxon>
        <taxon>Embryophyta</taxon>
        <taxon>Tracheophyta</taxon>
        <taxon>Spermatophyta</taxon>
        <taxon>Magnoliopsida</taxon>
        <taxon>Liliopsida</taxon>
        <taxon>Zingiberales</taxon>
        <taxon>Zingiberaceae</taxon>
        <taxon>Zingiber</taxon>
    </lineage>
</organism>
<dbReference type="PANTHER" id="PTHR33738:SF8">
    <property type="entry name" value="OS05G0454500 PROTEIN"/>
    <property type="match status" value="1"/>
</dbReference>
<reference evidence="1 2" key="1">
    <citation type="submission" date="2020-08" db="EMBL/GenBank/DDBJ databases">
        <title>Plant Genome Project.</title>
        <authorList>
            <person name="Zhang R.-G."/>
        </authorList>
    </citation>
    <scope>NUCLEOTIDE SEQUENCE [LARGE SCALE GENOMIC DNA]</scope>
    <source>
        <tissue evidence="1">Rhizome</tissue>
    </source>
</reference>
<accession>A0A8J5KS57</accession>
<dbReference type="AlphaFoldDB" id="A0A8J5KS57"/>
<sequence>MEGEKTSLSAGAGATSKLPAVKGSKYNPTSENHIKKVVSGSYLNPFVALLHVVLPLIELPLYIKCILAVKDGKSQGCASRRHGSKDARPAQPAEPIESAYFGSSVNYGARDFYTSSLIMNTSETPSTYRKDGGNDLGSSDFATRGEWWQGMLFFAHEFSAYSVKYVKDIGSANA</sequence>
<evidence type="ECO:0000313" key="2">
    <source>
        <dbReference type="Proteomes" id="UP000734854"/>
    </source>
</evidence>
<dbReference type="Proteomes" id="UP000734854">
    <property type="component" value="Unassembled WGS sequence"/>
</dbReference>
<name>A0A8J5KS57_ZINOF</name>
<keyword evidence="2" id="KW-1185">Reference proteome</keyword>
<proteinExistence type="predicted"/>